<protein>
    <submittedName>
        <fullName evidence="8">LPXTG cell wall anchor domain-containing protein</fullName>
    </submittedName>
</protein>
<keyword evidence="3" id="KW-0732">Signal</keyword>
<feature type="compositionally biased region" description="Low complexity" evidence="5">
    <location>
        <begin position="157"/>
        <end position="167"/>
    </location>
</feature>
<accession>A0A387BCW1</accession>
<dbReference type="EMBL" id="CP032627">
    <property type="protein sequence ID" value="AYG01725.1"/>
    <property type="molecule type" value="Genomic_DNA"/>
</dbReference>
<evidence type="ECO:0000256" key="6">
    <source>
        <dbReference type="SAM" id="Phobius"/>
    </source>
</evidence>
<sequence>MLFLTIRRNTPENRTAMVNAGLLNRNYHNTSTHQQQDFIWQKYTVSVTQQEEDLFTFVSYSTAVLDEWVYDISFATMTFMEGATFGEEGDFELLEQEPPPPEEDNGNGDNGNGTPPNGDNGQNNNGDTPPNRDNEQNGSGKDNENENINDGAEDNNDSSANGGNDTNVNDLITGAENVDLPQTGTATSALGLAGLATLGIAATTLVGKKRNKDRKNTKK</sequence>
<name>A0A387BCW1_9LACT</name>
<reference evidence="8 9" key="1">
    <citation type="submission" date="2018-09" db="EMBL/GenBank/DDBJ databases">
        <title>Genome sequencing of strain 1JSPR-7.</title>
        <authorList>
            <person name="Heo J."/>
            <person name="Kim S.-J."/>
            <person name="Kwon S.-W."/>
        </authorList>
    </citation>
    <scope>NUCLEOTIDE SEQUENCE [LARGE SCALE GENOMIC DNA]</scope>
    <source>
        <strain evidence="8 9">1JSPR-7</strain>
    </source>
</reference>
<evidence type="ECO:0000313" key="8">
    <source>
        <dbReference type="EMBL" id="AYG01725.1"/>
    </source>
</evidence>
<keyword evidence="6" id="KW-0812">Transmembrane</keyword>
<dbReference type="NCBIfam" id="TIGR01167">
    <property type="entry name" value="LPXTG_anchor"/>
    <property type="match status" value="1"/>
</dbReference>
<dbReference type="PROSITE" id="PS50847">
    <property type="entry name" value="GRAM_POS_ANCHORING"/>
    <property type="match status" value="1"/>
</dbReference>
<dbReference type="RefSeq" id="WP_120773094.1">
    <property type="nucleotide sequence ID" value="NZ_CP032627.1"/>
</dbReference>
<dbReference type="AlphaFoldDB" id="A0A387BCW1"/>
<dbReference type="InterPro" id="IPR019931">
    <property type="entry name" value="LPXTG_anchor"/>
</dbReference>
<feature type="domain" description="Gram-positive cocci surface proteins LPxTG" evidence="7">
    <location>
        <begin position="180"/>
        <end position="218"/>
    </location>
</feature>
<organism evidence="8 9">
    <name type="scientific">Lactococcus allomyrinae</name>
    <dbReference type="NCBI Taxonomy" id="2419773"/>
    <lineage>
        <taxon>Bacteria</taxon>
        <taxon>Bacillati</taxon>
        <taxon>Bacillota</taxon>
        <taxon>Bacilli</taxon>
        <taxon>Lactobacillales</taxon>
        <taxon>Streptococcaceae</taxon>
        <taxon>Lactococcus</taxon>
    </lineage>
</organism>
<keyword evidence="2" id="KW-0964">Secreted</keyword>
<feature type="compositionally biased region" description="Acidic residues" evidence="5">
    <location>
        <begin position="145"/>
        <end position="156"/>
    </location>
</feature>
<keyword evidence="4" id="KW-0572">Peptidoglycan-anchor</keyword>
<feature type="transmembrane region" description="Helical" evidence="6">
    <location>
        <begin position="189"/>
        <end position="207"/>
    </location>
</feature>
<evidence type="ECO:0000256" key="4">
    <source>
        <dbReference type="ARBA" id="ARBA00023088"/>
    </source>
</evidence>
<keyword evidence="9" id="KW-1185">Reference proteome</keyword>
<keyword evidence="6" id="KW-0472">Membrane</keyword>
<dbReference type="Proteomes" id="UP000269374">
    <property type="component" value="Chromosome"/>
</dbReference>
<keyword evidence="1" id="KW-0134">Cell wall</keyword>
<keyword evidence="6" id="KW-1133">Transmembrane helix</keyword>
<dbReference type="KEGG" id="lact:D7I46_12070"/>
<evidence type="ECO:0000313" key="9">
    <source>
        <dbReference type="Proteomes" id="UP000269374"/>
    </source>
</evidence>
<gene>
    <name evidence="8" type="ORF">D7I46_12070</name>
</gene>
<feature type="region of interest" description="Disordered" evidence="5">
    <location>
        <begin position="93"/>
        <end position="175"/>
    </location>
</feature>
<dbReference type="Pfam" id="PF00746">
    <property type="entry name" value="Gram_pos_anchor"/>
    <property type="match status" value="1"/>
</dbReference>
<feature type="compositionally biased region" description="Acidic residues" evidence="5">
    <location>
        <begin position="93"/>
        <end position="106"/>
    </location>
</feature>
<evidence type="ECO:0000256" key="1">
    <source>
        <dbReference type="ARBA" id="ARBA00022512"/>
    </source>
</evidence>
<evidence type="ECO:0000256" key="3">
    <source>
        <dbReference type="ARBA" id="ARBA00022729"/>
    </source>
</evidence>
<feature type="compositionally biased region" description="Low complexity" evidence="5">
    <location>
        <begin position="112"/>
        <end position="129"/>
    </location>
</feature>
<proteinExistence type="predicted"/>
<evidence type="ECO:0000259" key="7">
    <source>
        <dbReference type="PROSITE" id="PS50847"/>
    </source>
</evidence>
<evidence type="ECO:0000256" key="2">
    <source>
        <dbReference type="ARBA" id="ARBA00022525"/>
    </source>
</evidence>
<evidence type="ECO:0000256" key="5">
    <source>
        <dbReference type="SAM" id="MobiDB-lite"/>
    </source>
</evidence>